<reference evidence="1 2" key="1">
    <citation type="journal article" date="2022" name="bioRxiv">
        <title>The genome of the oomycete Peronosclerospora sorghi, a cosmopolitan pathogen of maize and sorghum, is inflated with dispersed pseudogenes.</title>
        <authorList>
            <person name="Fletcher K."/>
            <person name="Martin F."/>
            <person name="Isakeit T."/>
            <person name="Cavanaugh K."/>
            <person name="Magill C."/>
            <person name="Michelmore R."/>
        </authorList>
    </citation>
    <scope>NUCLEOTIDE SEQUENCE [LARGE SCALE GENOMIC DNA]</scope>
    <source>
        <strain evidence="1">P6</strain>
    </source>
</reference>
<comment type="caution">
    <text evidence="1">The sequence shown here is derived from an EMBL/GenBank/DDBJ whole genome shotgun (WGS) entry which is preliminary data.</text>
</comment>
<name>A0ACC0W8G5_9STRA</name>
<dbReference type="EMBL" id="CM047582">
    <property type="protein sequence ID" value="KAI9915113.1"/>
    <property type="molecule type" value="Genomic_DNA"/>
</dbReference>
<accession>A0ACC0W8G5</accession>
<sequence>MESPNDGKPDLRTSRCCHWQHGQQQSCDNRDRLFDAILAAYYTTLEYETKDPPGNYDTRGCRGRTMSSIVVMESYPSWLKPHRVGRKTRTITGYFFSKRLTKLFDLGRNVLERMLQCVGARGRHRFGIFHVVAQKRSVRSYFLPHVVQKLGKQLTNMGKPSVHGDTASLSAHVLSLSPLAASHF</sequence>
<dbReference type="Proteomes" id="UP001163321">
    <property type="component" value="Chromosome 3"/>
</dbReference>
<evidence type="ECO:0000313" key="1">
    <source>
        <dbReference type="EMBL" id="KAI9915113.1"/>
    </source>
</evidence>
<protein>
    <submittedName>
        <fullName evidence="1">Uncharacterized protein</fullName>
    </submittedName>
</protein>
<organism evidence="1 2">
    <name type="scientific">Peronosclerospora sorghi</name>
    <dbReference type="NCBI Taxonomy" id="230839"/>
    <lineage>
        <taxon>Eukaryota</taxon>
        <taxon>Sar</taxon>
        <taxon>Stramenopiles</taxon>
        <taxon>Oomycota</taxon>
        <taxon>Peronosporomycetes</taxon>
        <taxon>Peronosporales</taxon>
        <taxon>Peronosporaceae</taxon>
        <taxon>Peronosclerospora</taxon>
    </lineage>
</organism>
<proteinExistence type="predicted"/>
<gene>
    <name evidence="1" type="ORF">PsorP6_007046</name>
</gene>
<evidence type="ECO:0000313" key="2">
    <source>
        <dbReference type="Proteomes" id="UP001163321"/>
    </source>
</evidence>
<keyword evidence="2" id="KW-1185">Reference proteome</keyword>